<keyword evidence="4" id="KW-1185">Reference proteome</keyword>
<evidence type="ECO:0000256" key="1">
    <source>
        <dbReference type="ARBA" id="ARBA00010049"/>
    </source>
</evidence>
<organism evidence="3 4">
    <name type="scientific">Salix dunnii</name>
    <dbReference type="NCBI Taxonomy" id="1413687"/>
    <lineage>
        <taxon>Eukaryota</taxon>
        <taxon>Viridiplantae</taxon>
        <taxon>Streptophyta</taxon>
        <taxon>Embryophyta</taxon>
        <taxon>Tracheophyta</taxon>
        <taxon>Spermatophyta</taxon>
        <taxon>Magnoliopsida</taxon>
        <taxon>eudicotyledons</taxon>
        <taxon>Gunneridae</taxon>
        <taxon>Pentapetalae</taxon>
        <taxon>rosids</taxon>
        <taxon>fabids</taxon>
        <taxon>Malpighiales</taxon>
        <taxon>Salicaceae</taxon>
        <taxon>Saliceae</taxon>
        <taxon>Salix</taxon>
    </lineage>
</organism>
<reference evidence="3 4" key="1">
    <citation type="submission" date="2020-10" db="EMBL/GenBank/DDBJ databases">
        <title>Plant Genome Project.</title>
        <authorList>
            <person name="Zhang R.-G."/>
        </authorList>
    </citation>
    <scope>NUCLEOTIDE SEQUENCE [LARGE SCALE GENOMIC DNA]</scope>
    <source>
        <strain evidence="3">FAFU-HL-1</strain>
        <tissue evidence="3">Leaf</tissue>
    </source>
</reference>
<evidence type="ECO:0000256" key="2">
    <source>
        <dbReference type="ARBA" id="ARBA00023157"/>
    </source>
</evidence>
<dbReference type="OrthoDB" id="1896520at2759"/>
<accession>A0A835MYH3</accession>
<dbReference type="Proteomes" id="UP000657918">
    <property type="component" value="Unassembled WGS sequence"/>
</dbReference>
<proteinExistence type="inferred from homology"/>
<dbReference type="AlphaFoldDB" id="A0A835MYH3"/>
<comment type="similarity">
    <text evidence="1">Belongs to the Ole e I family.</text>
</comment>
<evidence type="ECO:0000313" key="4">
    <source>
        <dbReference type="Proteomes" id="UP000657918"/>
    </source>
</evidence>
<keyword evidence="2" id="KW-1015">Disulfide bond</keyword>
<name>A0A835MYH3_9ROSI</name>
<dbReference type="Pfam" id="PF01190">
    <property type="entry name" value="Pollen_Ole_e_1"/>
    <property type="match status" value="1"/>
</dbReference>
<evidence type="ECO:0000313" key="3">
    <source>
        <dbReference type="EMBL" id="KAF9681905.1"/>
    </source>
</evidence>
<comment type="caution">
    <text evidence="3">The sequence shown here is derived from an EMBL/GenBank/DDBJ whole genome shotgun (WGS) entry which is preliminary data.</text>
</comment>
<dbReference type="InterPro" id="IPR006041">
    <property type="entry name" value="Pollen_Ole_e1_allergen"/>
</dbReference>
<gene>
    <name evidence="3" type="ORF">SADUNF_Sadunf05G0051800</name>
</gene>
<dbReference type="PANTHER" id="PTHR31614">
    <property type="entry name" value="PROTEIN DOWNSTREAM OF FLC-RELATED"/>
    <property type="match status" value="1"/>
</dbReference>
<dbReference type="PANTHER" id="PTHR31614:SF40">
    <property type="entry name" value="PROTEIN DOWNSTREAM OF FLC"/>
    <property type="match status" value="1"/>
</dbReference>
<sequence length="254" mass="27840">MRHQAWNAWVHKDLARLGPARPNNYLHLAAWTSTGNIGLVEVPLQPMTSITLIQGSCNFNARDLIRRELKDLPKARSTPLCFPLDLPQLRQKSFNITSPISSSLDLPTKLCLGCYSLPCVCSLQLLAHGAWGSLCMSKAASTVTLASATVRIECRDRADLQLRYSLKGVTDSTGAYKIKVMGDQGDRICHVVLVDSPLADCKNVDPVRNRAEIILTRSNGAISDLHYANSLGFVKDEALPGCAELVKKILESDE</sequence>
<dbReference type="EMBL" id="JADGMS010000005">
    <property type="protein sequence ID" value="KAF9681905.1"/>
    <property type="molecule type" value="Genomic_DNA"/>
</dbReference>
<protein>
    <submittedName>
        <fullName evidence="3">Uncharacterized protein</fullName>
    </submittedName>
</protein>